<dbReference type="Gene3D" id="1.10.260.40">
    <property type="entry name" value="lambda repressor-like DNA-binding domains"/>
    <property type="match status" value="1"/>
</dbReference>
<dbReference type="InterPro" id="IPR010982">
    <property type="entry name" value="Lambda_DNA-bd_dom_sf"/>
</dbReference>
<dbReference type="PANTHER" id="PTHR34475">
    <property type="match status" value="1"/>
</dbReference>
<dbReference type="RefSeq" id="WP_185242596.1">
    <property type="nucleotide sequence ID" value="NZ_AP023213.1"/>
</dbReference>
<dbReference type="PANTHER" id="PTHR34475:SF1">
    <property type="entry name" value="CYTOSKELETON PROTEIN RODZ"/>
    <property type="match status" value="1"/>
</dbReference>
<protein>
    <submittedName>
        <fullName evidence="4">DNA-binding protein</fullName>
    </submittedName>
</protein>
<evidence type="ECO:0000256" key="2">
    <source>
        <dbReference type="SAM" id="Phobius"/>
    </source>
</evidence>
<gene>
    <name evidence="4" type="ORF">GEOBRER4_24940</name>
</gene>
<dbReference type="InterPro" id="IPR050400">
    <property type="entry name" value="Bact_Cytoskel_RodZ"/>
</dbReference>
<feature type="region of interest" description="Disordered" evidence="1">
    <location>
        <begin position="144"/>
        <end position="188"/>
    </location>
</feature>
<organism evidence="4 5">
    <name type="scientific">Citrifermentans bremense</name>
    <dbReference type="NCBI Taxonomy" id="60035"/>
    <lineage>
        <taxon>Bacteria</taxon>
        <taxon>Pseudomonadati</taxon>
        <taxon>Thermodesulfobacteriota</taxon>
        <taxon>Desulfuromonadia</taxon>
        <taxon>Geobacterales</taxon>
        <taxon>Geobacteraceae</taxon>
        <taxon>Citrifermentans</taxon>
    </lineage>
</organism>
<dbReference type="AlphaFoldDB" id="A0A6S6M7L3"/>
<proteinExistence type="predicted"/>
<accession>A0A6S6M7L3</accession>
<evidence type="ECO:0000259" key="3">
    <source>
        <dbReference type="Pfam" id="PF13464"/>
    </source>
</evidence>
<dbReference type="Proteomes" id="UP000515472">
    <property type="component" value="Chromosome"/>
</dbReference>
<feature type="compositionally biased region" description="Pro residues" evidence="1">
    <location>
        <begin position="144"/>
        <end position="156"/>
    </location>
</feature>
<keyword evidence="2" id="KW-0812">Transmembrane</keyword>
<dbReference type="Pfam" id="PF13413">
    <property type="entry name" value="HTH_25"/>
    <property type="match status" value="1"/>
</dbReference>
<keyword evidence="2" id="KW-0472">Membrane</keyword>
<feature type="transmembrane region" description="Helical" evidence="2">
    <location>
        <begin position="117"/>
        <end position="135"/>
    </location>
</feature>
<keyword evidence="5" id="KW-1185">Reference proteome</keyword>
<sequence>MSDPEQNMDAEVPVGRYLKGVREARGLKLEDASQVTKIGKNYLVAIEEGQFEKLPNVAYIKGFLRLYAGYLSLSGDEVVARYERELAPAAKPQAEPAQPRPGMKTVEKAKLAGPGRWIIPAFLLVLVVITALFYSDADEPPPLPRPAPPAPLPAPVLAPMTSPVQKQLSSARPAPLAEPAAEPSLDAAPAGRQKGVVLKLRFNRDSWLSITIDDSISQRYDLKAGDIIEWKGQRSFSLELGDGGAVEGEFNGRPLQALGQAGQPAHVELKAEQ</sequence>
<dbReference type="KEGG" id="gbn:GEOBRER4_24940"/>
<feature type="domain" description="Cytoskeleton protein RodZ-like C-terminal" evidence="3">
    <location>
        <begin position="199"/>
        <end position="267"/>
    </location>
</feature>
<dbReference type="Pfam" id="PF13464">
    <property type="entry name" value="RodZ_C"/>
    <property type="match status" value="1"/>
</dbReference>
<dbReference type="EMBL" id="AP023213">
    <property type="protein sequence ID" value="BCG47744.1"/>
    <property type="molecule type" value="Genomic_DNA"/>
</dbReference>
<dbReference type="SUPFAM" id="SSF47413">
    <property type="entry name" value="lambda repressor-like DNA-binding domains"/>
    <property type="match status" value="1"/>
</dbReference>
<evidence type="ECO:0000313" key="5">
    <source>
        <dbReference type="Proteomes" id="UP000515472"/>
    </source>
</evidence>
<feature type="compositionally biased region" description="Low complexity" evidence="1">
    <location>
        <begin position="168"/>
        <end position="188"/>
    </location>
</feature>
<evidence type="ECO:0000313" key="4">
    <source>
        <dbReference type="EMBL" id="BCG47744.1"/>
    </source>
</evidence>
<dbReference type="GO" id="GO:0003677">
    <property type="term" value="F:DNA binding"/>
    <property type="evidence" value="ECO:0007669"/>
    <property type="project" value="UniProtKB-KW"/>
</dbReference>
<keyword evidence="4" id="KW-0238">DNA-binding</keyword>
<evidence type="ECO:0000256" key="1">
    <source>
        <dbReference type="SAM" id="MobiDB-lite"/>
    </source>
</evidence>
<dbReference type="InterPro" id="IPR025194">
    <property type="entry name" value="RodZ-like_C"/>
</dbReference>
<keyword evidence="2" id="KW-1133">Transmembrane helix</keyword>
<reference evidence="4 5" key="1">
    <citation type="submission" date="2020-06" db="EMBL/GenBank/DDBJ databases">
        <title>Interaction of electrochemicaly active bacteria, Geobacter bremensis R4 on different carbon anode.</title>
        <authorList>
            <person name="Meng L."/>
            <person name="Yoshida N."/>
        </authorList>
    </citation>
    <scope>NUCLEOTIDE SEQUENCE [LARGE SCALE GENOMIC DNA]</scope>
    <source>
        <strain evidence="4 5">R4</strain>
    </source>
</reference>
<name>A0A6S6M7L3_9BACT</name>